<dbReference type="OrthoDB" id="2389872at2"/>
<proteinExistence type="predicted"/>
<comment type="caution">
    <text evidence="2">The sequence shown here is derived from an EMBL/GenBank/DDBJ whole genome shotgun (WGS) entry which is preliminary data.</text>
</comment>
<dbReference type="InterPro" id="IPR053853">
    <property type="entry name" value="FitA-like_RHH"/>
</dbReference>
<dbReference type="Proteomes" id="UP000281726">
    <property type="component" value="Unassembled WGS sequence"/>
</dbReference>
<dbReference type="SUPFAM" id="SSF47598">
    <property type="entry name" value="Ribbon-helix-helix"/>
    <property type="match status" value="1"/>
</dbReference>
<accession>A0A3A9ZC42</accession>
<dbReference type="GO" id="GO:0003677">
    <property type="term" value="F:DNA binding"/>
    <property type="evidence" value="ECO:0007669"/>
    <property type="project" value="UniProtKB-KW"/>
</dbReference>
<feature type="domain" description="Antitoxin FitA-like ribbon-helix-helix" evidence="1">
    <location>
        <begin position="2"/>
        <end position="40"/>
    </location>
</feature>
<dbReference type="AlphaFoldDB" id="A0A3A9ZC42"/>
<keyword evidence="2" id="KW-0238">DNA-binding</keyword>
<dbReference type="RefSeq" id="WP_120729528.1">
    <property type="nucleotide sequence ID" value="NZ_RBAK01000006.1"/>
</dbReference>
<protein>
    <submittedName>
        <fullName evidence="2">Arc family DNA-binding protein</fullName>
    </submittedName>
</protein>
<dbReference type="EMBL" id="RBAK01000006">
    <property type="protein sequence ID" value="RKN45464.1"/>
    <property type="molecule type" value="Genomic_DNA"/>
</dbReference>
<sequence length="81" mass="8968">MAALSIRDLDDTVKEKLRVRAARHGRSMEAEIRAILTSAVSDEAPRADLFHALVDRFTWLGGVDLEPPARATPPRAAELFE</sequence>
<keyword evidence="3" id="KW-1185">Reference proteome</keyword>
<dbReference type="InterPro" id="IPR010985">
    <property type="entry name" value="Ribbon_hlx_hlx"/>
</dbReference>
<evidence type="ECO:0000259" key="1">
    <source>
        <dbReference type="Pfam" id="PF22513"/>
    </source>
</evidence>
<dbReference type="InterPro" id="IPR013321">
    <property type="entry name" value="Arc_rbn_hlx_hlx"/>
</dbReference>
<evidence type="ECO:0000313" key="3">
    <source>
        <dbReference type="Proteomes" id="UP000281726"/>
    </source>
</evidence>
<dbReference type="GO" id="GO:0006355">
    <property type="term" value="P:regulation of DNA-templated transcription"/>
    <property type="evidence" value="ECO:0007669"/>
    <property type="project" value="InterPro"/>
</dbReference>
<gene>
    <name evidence="2" type="ORF">D7223_17885</name>
</gene>
<dbReference type="Pfam" id="PF22513">
    <property type="entry name" value="FitA-like_RHH"/>
    <property type="match status" value="1"/>
</dbReference>
<organism evidence="2 3">
    <name type="scientific">Micromonospora endolithica</name>
    <dbReference type="NCBI Taxonomy" id="230091"/>
    <lineage>
        <taxon>Bacteria</taxon>
        <taxon>Bacillati</taxon>
        <taxon>Actinomycetota</taxon>
        <taxon>Actinomycetes</taxon>
        <taxon>Micromonosporales</taxon>
        <taxon>Micromonosporaceae</taxon>
        <taxon>Micromonospora</taxon>
    </lineage>
</organism>
<dbReference type="Gene3D" id="1.10.1220.10">
    <property type="entry name" value="Met repressor-like"/>
    <property type="match status" value="1"/>
</dbReference>
<name>A0A3A9ZC42_9ACTN</name>
<evidence type="ECO:0000313" key="2">
    <source>
        <dbReference type="EMBL" id="RKN45464.1"/>
    </source>
</evidence>
<reference evidence="2 3" key="1">
    <citation type="journal article" date="2004" name="Syst. Appl. Microbiol.">
        <title>Cryptoendolithic actinomycetes from antarctic sandstone rock samples: Micromonospora endolithica sp. nov. and two isolates related to Micromonospora coerulea Jensen 1932.</title>
        <authorList>
            <person name="Hirsch P."/>
            <person name="Mevs U."/>
            <person name="Kroppenstedt R.M."/>
            <person name="Schumann P."/>
            <person name="Stackebrandt E."/>
        </authorList>
    </citation>
    <scope>NUCLEOTIDE SEQUENCE [LARGE SCALE GENOMIC DNA]</scope>
    <source>
        <strain evidence="2 3">JCM 12677</strain>
    </source>
</reference>